<dbReference type="PROSITE" id="PS50026">
    <property type="entry name" value="EGF_3"/>
    <property type="match status" value="1"/>
</dbReference>
<feature type="domain" description="EGF-like" evidence="4">
    <location>
        <begin position="7"/>
        <end position="44"/>
    </location>
</feature>
<evidence type="ECO:0000313" key="5">
    <source>
        <dbReference type="EMBL" id="KAK2179400.1"/>
    </source>
</evidence>
<dbReference type="SUPFAM" id="SSF57196">
    <property type="entry name" value="EGF/Laminin"/>
    <property type="match status" value="1"/>
</dbReference>
<dbReference type="CDD" id="cd00054">
    <property type="entry name" value="EGF_CA"/>
    <property type="match status" value="1"/>
</dbReference>
<dbReference type="EMBL" id="JAODUO010000493">
    <property type="protein sequence ID" value="KAK2179400.1"/>
    <property type="molecule type" value="Genomic_DNA"/>
</dbReference>
<name>A0AAD9KYT9_RIDPI</name>
<dbReference type="Pfam" id="PF00008">
    <property type="entry name" value="EGF"/>
    <property type="match status" value="1"/>
</dbReference>
<feature type="disulfide bond" evidence="1">
    <location>
        <begin position="34"/>
        <end position="43"/>
    </location>
</feature>
<keyword evidence="3" id="KW-0472">Membrane</keyword>
<sequence>MNINVAGNLKCSDSPCTSNATCINRGLHGTECQCPAQWFGRNCDVFAPTARPYPNREIVQVTEEYVFAAAIGICTALVVAVAIYVIKCRRKVNTSVAPNQAPVTRHTRRGEVNPTGHKPSSTPATEEDEDTSVQSGDIYSDARQLVIITKE</sequence>
<organism evidence="5 6">
    <name type="scientific">Ridgeia piscesae</name>
    <name type="common">Tubeworm</name>
    <dbReference type="NCBI Taxonomy" id="27915"/>
    <lineage>
        <taxon>Eukaryota</taxon>
        <taxon>Metazoa</taxon>
        <taxon>Spiralia</taxon>
        <taxon>Lophotrochozoa</taxon>
        <taxon>Annelida</taxon>
        <taxon>Polychaeta</taxon>
        <taxon>Sedentaria</taxon>
        <taxon>Canalipalpata</taxon>
        <taxon>Sabellida</taxon>
        <taxon>Siboglinidae</taxon>
        <taxon>Ridgeia</taxon>
    </lineage>
</organism>
<proteinExistence type="predicted"/>
<comment type="caution">
    <text evidence="5">The sequence shown here is derived from an EMBL/GenBank/DDBJ whole genome shotgun (WGS) entry which is preliminary data.</text>
</comment>
<evidence type="ECO:0000256" key="1">
    <source>
        <dbReference type="PROSITE-ProRule" id="PRU00076"/>
    </source>
</evidence>
<keyword evidence="3" id="KW-1133">Transmembrane helix</keyword>
<evidence type="ECO:0000256" key="2">
    <source>
        <dbReference type="SAM" id="MobiDB-lite"/>
    </source>
</evidence>
<dbReference type="PROSITE" id="PS00022">
    <property type="entry name" value="EGF_1"/>
    <property type="match status" value="1"/>
</dbReference>
<keyword evidence="1" id="KW-0245">EGF-like domain</keyword>
<protein>
    <recommendedName>
        <fullName evidence="4">EGF-like domain-containing protein</fullName>
    </recommendedName>
</protein>
<evidence type="ECO:0000256" key="3">
    <source>
        <dbReference type="SAM" id="Phobius"/>
    </source>
</evidence>
<comment type="caution">
    <text evidence="1">Lacks conserved residue(s) required for the propagation of feature annotation.</text>
</comment>
<gene>
    <name evidence="5" type="ORF">NP493_493g02031</name>
</gene>
<keyword evidence="3" id="KW-0812">Transmembrane</keyword>
<feature type="transmembrane region" description="Helical" evidence="3">
    <location>
        <begin position="65"/>
        <end position="86"/>
    </location>
</feature>
<feature type="region of interest" description="Disordered" evidence="2">
    <location>
        <begin position="99"/>
        <end position="136"/>
    </location>
</feature>
<evidence type="ECO:0000313" key="6">
    <source>
        <dbReference type="Proteomes" id="UP001209878"/>
    </source>
</evidence>
<keyword evidence="6" id="KW-1185">Reference proteome</keyword>
<keyword evidence="1" id="KW-1015">Disulfide bond</keyword>
<dbReference type="Gene3D" id="2.10.25.10">
    <property type="entry name" value="Laminin"/>
    <property type="match status" value="1"/>
</dbReference>
<dbReference type="InterPro" id="IPR000742">
    <property type="entry name" value="EGF"/>
</dbReference>
<dbReference type="Proteomes" id="UP001209878">
    <property type="component" value="Unassembled WGS sequence"/>
</dbReference>
<accession>A0AAD9KYT9</accession>
<dbReference type="AlphaFoldDB" id="A0AAD9KYT9"/>
<reference evidence="5" key="1">
    <citation type="journal article" date="2023" name="Mol. Biol. Evol.">
        <title>Third-Generation Sequencing Reveals the Adaptive Role of the Epigenome in Three Deep-Sea Polychaetes.</title>
        <authorList>
            <person name="Perez M."/>
            <person name="Aroh O."/>
            <person name="Sun Y."/>
            <person name="Lan Y."/>
            <person name="Juniper S.K."/>
            <person name="Young C.R."/>
            <person name="Angers B."/>
            <person name="Qian P.Y."/>
        </authorList>
    </citation>
    <scope>NUCLEOTIDE SEQUENCE</scope>
    <source>
        <strain evidence="5">R07B-5</strain>
    </source>
</reference>
<evidence type="ECO:0000259" key="4">
    <source>
        <dbReference type="PROSITE" id="PS50026"/>
    </source>
</evidence>